<dbReference type="Proteomes" id="UP000217103">
    <property type="component" value="Unassembled WGS sequence"/>
</dbReference>
<feature type="compositionally biased region" description="Basic and acidic residues" evidence="1">
    <location>
        <begin position="8"/>
        <end position="21"/>
    </location>
</feature>
<evidence type="ECO:0000313" key="3">
    <source>
        <dbReference type="EMBL" id="SDQ54506.1"/>
    </source>
</evidence>
<dbReference type="STRING" id="35622.SAMN04489764_1085"/>
<gene>
    <name evidence="3" type="ORF">SAMN04489764_1085</name>
</gene>
<evidence type="ECO:0000313" key="4">
    <source>
        <dbReference type="Proteomes" id="UP000217103"/>
    </source>
</evidence>
<evidence type="ECO:0000256" key="2">
    <source>
        <dbReference type="SAM" id="Phobius"/>
    </source>
</evidence>
<reference evidence="3 4" key="1">
    <citation type="submission" date="2016-10" db="EMBL/GenBank/DDBJ databases">
        <authorList>
            <person name="de Groot N.N."/>
        </authorList>
    </citation>
    <scope>NUCLEOTIDE SEQUENCE [LARGE SCALE GENOMIC DNA]</scope>
    <source>
        <strain evidence="3 4">DSM 43794</strain>
    </source>
</reference>
<keyword evidence="4" id="KW-1185">Reference proteome</keyword>
<organism evidence="3 4">
    <name type="scientific">Thermostaphylospora chromogena</name>
    <dbReference type="NCBI Taxonomy" id="35622"/>
    <lineage>
        <taxon>Bacteria</taxon>
        <taxon>Bacillati</taxon>
        <taxon>Actinomycetota</taxon>
        <taxon>Actinomycetes</taxon>
        <taxon>Streptosporangiales</taxon>
        <taxon>Thermomonosporaceae</taxon>
        <taxon>Thermostaphylospora</taxon>
    </lineage>
</organism>
<keyword evidence="2" id="KW-0472">Membrane</keyword>
<keyword evidence="2" id="KW-0812">Transmembrane</keyword>
<feature type="transmembrane region" description="Helical" evidence="2">
    <location>
        <begin position="64"/>
        <end position="85"/>
    </location>
</feature>
<dbReference type="AlphaFoldDB" id="A0A1H1BSV2"/>
<feature type="region of interest" description="Disordered" evidence="1">
    <location>
        <begin position="1"/>
        <end position="21"/>
    </location>
</feature>
<feature type="transmembrane region" description="Helical" evidence="2">
    <location>
        <begin position="139"/>
        <end position="157"/>
    </location>
</feature>
<proteinExistence type="predicted"/>
<accession>A0A1H1BSV2</accession>
<name>A0A1H1BSV2_9ACTN</name>
<keyword evidence="2" id="KW-1133">Transmembrane helix</keyword>
<dbReference type="EMBL" id="FNKK01000002">
    <property type="protein sequence ID" value="SDQ54506.1"/>
    <property type="molecule type" value="Genomic_DNA"/>
</dbReference>
<sequence>MRKTAHGAHPEGMEQHTKELSRREEMSVAGAALQGAPWKAAIIAGGGVAAADIALDLLFGSPEIAWSACLGITLFTLIAAIGAIARPNVPDRVTRQARLWSLRHPFRFALYPAAGAAIMMYPIQLVLDGEGVFGAAWDALMGGVMIYLIAGLLALTLKGRAR</sequence>
<evidence type="ECO:0000256" key="1">
    <source>
        <dbReference type="SAM" id="MobiDB-lite"/>
    </source>
</evidence>
<protein>
    <submittedName>
        <fullName evidence="3">Uncharacterized protein</fullName>
    </submittedName>
</protein>
<feature type="transmembrane region" description="Helical" evidence="2">
    <location>
        <begin position="106"/>
        <end position="127"/>
    </location>
</feature>